<dbReference type="Proteomes" id="UP001139125">
    <property type="component" value="Unassembled WGS sequence"/>
</dbReference>
<sequence>MTIEYFTYIPLLFCLIIAGVFTSCVEIESETSTEIQKKIINTDNAPAAVGVYSQAIQVGNTLYLSGQIGLIPESRELAGDDLESQTHQTLKNIRAVLKAAGYEMSDVVKAQVFLDDMNDYSAFNEVYVQYFPENPPARAVVEVSRIPLDAKVEIMVTAVKN</sequence>
<evidence type="ECO:0000256" key="2">
    <source>
        <dbReference type="SAM" id="Phobius"/>
    </source>
</evidence>
<dbReference type="PANTHER" id="PTHR11803:SF39">
    <property type="entry name" value="2-IMINOBUTANOATE_2-IMINOPROPANOATE DEAMINASE"/>
    <property type="match status" value="1"/>
</dbReference>
<organism evidence="3 4">
    <name type="scientific">Gracilimonas sediminicola</name>
    <dbReference type="NCBI Taxonomy" id="2952158"/>
    <lineage>
        <taxon>Bacteria</taxon>
        <taxon>Pseudomonadati</taxon>
        <taxon>Balneolota</taxon>
        <taxon>Balneolia</taxon>
        <taxon>Balneolales</taxon>
        <taxon>Balneolaceae</taxon>
        <taxon>Gracilimonas</taxon>
    </lineage>
</organism>
<dbReference type="SUPFAM" id="SSF55298">
    <property type="entry name" value="YjgF-like"/>
    <property type="match status" value="1"/>
</dbReference>
<evidence type="ECO:0000313" key="3">
    <source>
        <dbReference type="EMBL" id="MCP9291733.1"/>
    </source>
</evidence>
<evidence type="ECO:0000256" key="1">
    <source>
        <dbReference type="ARBA" id="ARBA00010552"/>
    </source>
</evidence>
<dbReference type="InterPro" id="IPR006056">
    <property type="entry name" value="RidA"/>
</dbReference>
<dbReference type="Gene3D" id="3.30.1330.40">
    <property type="entry name" value="RutC-like"/>
    <property type="match status" value="1"/>
</dbReference>
<gene>
    <name evidence="3" type="ORF">NM125_09120</name>
</gene>
<keyword evidence="4" id="KW-1185">Reference proteome</keyword>
<dbReference type="InterPro" id="IPR035959">
    <property type="entry name" value="RutC-like_sf"/>
</dbReference>
<dbReference type="GO" id="GO:0005829">
    <property type="term" value="C:cytosol"/>
    <property type="evidence" value="ECO:0007669"/>
    <property type="project" value="TreeGrafter"/>
</dbReference>
<keyword evidence="2" id="KW-1133">Transmembrane helix</keyword>
<evidence type="ECO:0000313" key="4">
    <source>
        <dbReference type="Proteomes" id="UP001139125"/>
    </source>
</evidence>
<dbReference type="FunFam" id="3.30.1330.40:FF:000001">
    <property type="entry name" value="L-PSP family endoribonuclease"/>
    <property type="match status" value="1"/>
</dbReference>
<dbReference type="GO" id="GO:0019239">
    <property type="term" value="F:deaminase activity"/>
    <property type="evidence" value="ECO:0007669"/>
    <property type="project" value="TreeGrafter"/>
</dbReference>
<dbReference type="InterPro" id="IPR006175">
    <property type="entry name" value="YjgF/YER057c/UK114"/>
</dbReference>
<dbReference type="CDD" id="cd00448">
    <property type="entry name" value="YjgF_YER057c_UK114_family"/>
    <property type="match status" value="1"/>
</dbReference>
<proteinExistence type="inferred from homology"/>
<comment type="caution">
    <text evidence="3">The sequence shown here is derived from an EMBL/GenBank/DDBJ whole genome shotgun (WGS) entry which is preliminary data.</text>
</comment>
<reference evidence="3" key="1">
    <citation type="submission" date="2022-06" db="EMBL/GenBank/DDBJ databases">
        <title>Gracilimonas sp. CAU 1638 isolated from sea sediment.</title>
        <authorList>
            <person name="Kim W."/>
        </authorList>
    </citation>
    <scope>NUCLEOTIDE SEQUENCE</scope>
    <source>
        <strain evidence="3">CAU 1638</strain>
    </source>
</reference>
<name>A0A9X2RGS9_9BACT</name>
<comment type="similarity">
    <text evidence="1">Belongs to the RutC family.</text>
</comment>
<keyword evidence="2" id="KW-0472">Membrane</keyword>
<dbReference type="PANTHER" id="PTHR11803">
    <property type="entry name" value="2-IMINOBUTANOATE/2-IMINOPROPANOATE DEAMINASE RIDA"/>
    <property type="match status" value="1"/>
</dbReference>
<protein>
    <submittedName>
        <fullName evidence="3">RidA family protein</fullName>
    </submittedName>
</protein>
<keyword evidence="2" id="KW-0812">Transmembrane</keyword>
<dbReference type="Pfam" id="PF01042">
    <property type="entry name" value="Ribonuc_L-PSP"/>
    <property type="match status" value="1"/>
</dbReference>
<dbReference type="EMBL" id="JANDBC010000001">
    <property type="protein sequence ID" value="MCP9291733.1"/>
    <property type="molecule type" value="Genomic_DNA"/>
</dbReference>
<dbReference type="AlphaFoldDB" id="A0A9X2RGS9"/>
<accession>A0A9X2RGS9</accession>
<feature type="transmembrane region" description="Helical" evidence="2">
    <location>
        <begin position="6"/>
        <end position="27"/>
    </location>
</feature>
<dbReference type="NCBIfam" id="TIGR00004">
    <property type="entry name" value="Rid family detoxifying hydrolase"/>
    <property type="match status" value="1"/>
</dbReference>